<evidence type="ECO:0000256" key="6">
    <source>
        <dbReference type="ARBA" id="ARBA00023136"/>
    </source>
</evidence>
<dbReference type="InterPro" id="IPR002524">
    <property type="entry name" value="Cation_efflux"/>
</dbReference>
<keyword evidence="3" id="KW-0813">Transport</keyword>
<feature type="transmembrane region" description="Helical" evidence="7">
    <location>
        <begin position="115"/>
        <end position="136"/>
    </location>
</feature>
<comment type="similarity">
    <text evidence="2">Belongs to the cation diffusion facilitator (CDF) transporter (TC 2.A.4) family.</text>
</comment>
<dbReference type="Gene3D" id="1.20.1510.10">
    <property type="entry name" value="Cation efflux protein transmembrane domain"/>
    <property type="match status" value="1"/>
</dbReference>
<dbReference type="PANTHER" id="PTHR43840:SF15">
    <property type="entry name" value="MITOCHONDRIAL METAL TRANSPORTER 1-RELATED"/>
    <property type="match status" value="1"/>
</dbReference>
<evidence type="ECO:0000256" key="7">
    <source>
        <dbReference type="SAM" id="Phobius"/>
    </source>
</evidence>
<comment type="subcellular location">
    <subcellularLocation>
        <location evidence="1">Membrane</location>
        <topology evidence="1">Multi-pass membrane protein</topology>
    </subcellularLocation>
</comment>
<dbReference type="InterPro" id="IPR036837">
    <property type="entry name" value="Cation_efflux_CTD_sf"/>
</dbReference>
<dbReference type="Pfam" id="PF01545">
    <property type="entry name" value="Cation_efflux"/>
    <property type="match status" value="1"/>
</dbReference>
<dbReference type="InterPro" id="IPR058533">
    <property type="entry name" value="Cation_efflux_TM"/>
</dbReference>
<feature type="domain" description="Cation efflux protein cytoplasmic" evidence="9">
    <location>
        <begin position="216"/>
        <end position="284"/>
    </location>
</feature>
<evidence type="ECO:0000259" key="8">
    <source>
        <dbReference type="Pfam" id="PF01545"/>
    </source>
</evidence>
<dbReference type="GO" id="GO:0008324">
    <property type="term" value="F:monoatomic cation transmembrane transporter activity"/>
    <property type="evidence" value="ECO:0007669"/>
    <property type="project" value="InterPro"/>
</dbReference>
<feature type="domain" description="Cation efflux protein transmembrane" evidence="8">
    <location>
        <begin position="15"/>
        <end position="207"/>
    </location>
</feature>
<evidence type="ECO:0000256" key="4">
    <source>
        <dbReference type="ARBA" id="ARBA00022692"/>
    </source>
</evidence>
<keyword evidence="4 7" id="KW-0812">Transmembrane</keyword>
<feature type="transmembrane region" description="Helical" evidence="7">
    <location>
        <begin position="12"/>
        <end position="35"/>
    </location>
</feature>
<dbReference type="InterPro" id="IPR027469">
    <property type="entry name" value="Cation_efflux_TMD_sf"/>
</dbReference>
<dbReference type="SUPFAM" id="SSF161111">
    <property type="entry name" value="Cation efflux protein transmembrane domain-like"/>
    <property type="match status" value="1"/>
</dbReference>
<accession>A0A6V8LPN7</accession>
<dbReference type="EMBL" id="BLTE01000001">
    <property type="protein sequence ID" value="GFK92298.1"/>
    <property type="molecule type" value="Genomic_DNA"/>
</dbReference>
<comment type="caution">
    <text evidence="10">The sequence shown here is derived from an EMBL/GenBank/DDBJ whole genome shotgun (WGS) entry which is preliminary data.</text>
</comment>
<evidence type="ECO:0000256" key="2">
    <source>
        <dbReference type="ARBA" id="ARBA00008114"/>
    </source>
</evidence>
<reference evidence="10 11" key="2">
    <citation type="submission" date="2020-05" db="EMBL/GenBank/DDBJ databases">
        <title>Draft genome sequence of Desulfovibrio sp. strainFSS-1.</title>
        <authorList>
            <person name="Shimoshige H."/>
            <person name="Kobayashi H."/>
            <person name="Maekawa T."/>
        </authorList>
    </citation>
    <scope>NUCLEOTIDE SEQUENCE [LARGE SCALE GENOMIC DNA]</scope>
    <source>
        <strain evidence="10 11">SIID29052-01</strain>
    </source>
</reference>
<feature type="transmembrane region" description="Helical" evidence="7">
    <location>
        <begin position="41"/>
        <end position="60"/>
    </location>
</feature>
<dbReference type="InterPro" id="IPR050291">
    <property type="entry name" value="CDF_Transporter"/>
</dbReference>
<dbReference type="GO" id="GO:0016020">
    <property type="term" value="C:membrane"/>
    <property type="evidence" value="ECO:0007669"/>
    <property type="project" value="UniProtKB-SubCell"/>
</dbReference>
<feature type="transmembrane region" description="Helical" evidence="7">
    <location>
        <begin position="81"/>
        <end position="103"/>
    </location>
</feature>
<dbReference type="Gene3D" id="3.30.70.1350">
    <property type="entry name" value="Cation efflux protein, cytoplasmic domain"/>
    <property type="match status" value="1"/>
</dbReference>
<evidence type="ECO:0000256" key="1">
    <source>
        <dbReference type="ARBA" id="ARBA00004141"/>
    </source>
</evidence>
<evidence type="ECO:0000256" key="3">
    <source>
        <dbReference type="ARBA" id="ARBA00022448"/>
    </source>
</evidence>
<evidence type="ECO:0000313" key="11">
    <source>
        <dbReference type="Proteomes" id="UP000494245"/>
    </source>
</evidence>
<dbReference type="AlphaFoldDB" id="A0A6V8LPN7"/>
<keyword evidence="6 7" id="KW-0472">Membrane</keyword>
<evidence type="ECO:0000313" key="10">
    <source>
        <dbReference type="EMBL" id="GFK92298.1"/>
    </source>
</evidence>
<evidence type="ECO:0000256" key="5">
    <source>
        <dbReference type="ARBA" id="ARBA00022989"/>
    </source>
</evidence>
<keyword evidence="5 7" id="KW-1133">Transmembrane helix</keyword>
<dbReference type="RefSeq" id="WP_173080297.1">
    <property type="nucleotide sequence ID" value="NZ_BLTE01000001.1"/>
</dbReference>
<keyword evidence="11" id="KW-1185">Reference proteome</keyword>
<sequence>MKDSYCSVCMQKAAWYSIWASLLLALLQTLVGFVAGSTACLAIAIQSVSNIISSFSIIITQKVTAKEADEHFPFGYGKAEYIAAGFTCIIFAVVTLAITWIAVKQFMNAPAALMDFSPFLVAVASIIGNEILYHYLRCVAVHAKSPAIMANAMANRADSYAAGVVAVCSLGAWWGLPRLDAVATLVVALLIGRVLYKVFLDALAGLLDKSVNGAYEHKIYELAHGVPGVGLVNSLKTHRTGRKVKAELEILVERSKTVQEAYAIAEGVRTKLAASLADLDDVVVVFKTGKLGACCKSAGSSQPAGEMI</sequence>
<feature type="transmembrane region" description="Helical" evidence="7">
    <location>
        <begin position="182"/>
        <end position="200"/>
    </location>
</feature>
<dbReference type="InterPro" id="IPR027470">
    <property type="entry name" value="Cation_efflux_CTD"/>
</dbReference>
<dbReference type="Proteomes" id="UP000494245">
    <property type="component" value="Unassembled WGS sequence"/>
</dbReference>
<reference evidence="10 11" key="1">
    <citation type="submission" date="2020-04" db="EMBL/GenBank/DDBJ databases">
        <authorList>
            <consortium name="Desulfovibrio sp. FSS-1 genome sequencing consortium"/>
            <person name="Shimoshige H."/>
            <person name="Kobayashi H."/>
            <person name="Maekawa T."/>
        </authorList>
    </citation>
    <scope>NUCLEOTIDE SEQUENCE [LARGE SCALE GENOMIC DNA]</scope>
    <source>
        <strain evidence="10 11">SIID29052-01</strain>
    </source>
</reference>
<dbReference type="PANTHER" id="PTHR43840">
    <property type="entry name" value="MITOCHONDRIAL METAL TRANSPORTER 1-RELATED"/>
    <property type="match status" value="1"/>
</dbReference>
<gene>
    <name evidence="10" type="primary">mamM</name>
    <name evidence="10" type="ORF">NNJEOMEG_00121</name>
</gene>
<name>A0A6V8LPN7_9BACT</name>
<dbReference type="NCBIfam" id="TIGR01297">
    <property type="entry name" value="CDF"/>
    <property type="match status" value="1"/>
</dbReference>
<dbReference type="Pfam" id="PF16916">
    <property type="entry name" value="ZT_dimer"/>
    <property type="match status" value="1"/>
</dbReference>
<feature type="transmembrane region" description="Helical" evidence="7">
    <location>
        <begin position="157"/>
        <end position="176"/>
    </location>
</feature>
<organism evidence="10 11">
    <name type="scientific">Fundidesulfovibrio magnetotacticus</name>
    <dbReference type="NCBI Taxonomy" id="2730080"/>
    <lineage>
        <taxon>Bacteria</taxon>
        <taxon>Pseudomonadati</taxon>
        <taxon>Thermodesulfobacteriota</taxon>
        <taxon>Desulfovibrionia</taxon>
        <taxon>Desulfovibrionales</taxon>
        <taxon>Desulfovibrionaceae</taxon>
        <taxon>Fundidesulfovibrio</taxon>
    </lineage>
</organism>
<protein>
    <submittedName>
        <fullName evidence="10">Magnetosome protein MamM</fullName>
    </submittedName>
</protein>
<evidence type="ECO:0000259" key="9">
    <source>
        <dbReference type="Pfam" id="PF16916"/>
    </source>
</evidence>
<proteinExistence type="inferred from homology"/>
<dbReference type="SUPFAM" id="SSF160240">
    <property type="entry name" value="Cation efflux protein cytoplasmic domain-like"/>
    <property type="match status" value="1"/>
</dbReference>